<protein>
    <submittedName>
        <fullName evidence="2">Uncharacterized protein</fullName>
    </submittedName>
</protein>
<dbReference type="Proteomes" id="UP000053558">
    <property type="component" value="Unassembled WGS sequence"/>
</dbReference>
<evidence type="ECO:0000313" key="2">
    <source>
        <dbReference type="EMBL" id="EIW77945.1"/>
    </source>
</evidence>
<dbReference type="OMA" id="WESEAFQ"/>
<gene>
    <name evidence="2" type="ORF">CONPUDRAFT_75699</name>
</gene>
<organism evidence="2 3">
    <name type="scientific">Coniophora puteana (strain RWD-64-598)</name>
    <name type="common">Brown rot fungus</name>
    <dbReference type="NCBI Taxonomy" id="741705"/>
    <lineage>
        <taxon>Eukaryota</taxon>
        <taxon>Fungi</taxon>
        <taxon>Dikarya</taxon>
        <taxon>Basidiomycota</taxon>
        <taxon>Agaricomycotina</taxon>
        <taxon>Agaricomycetes</taxon>
        <taxon>Agaricomycetidae</taxon>
        <taxon>Boletales</taxon>
        <taxon>Coniophorineae</taxon>
        <taxon>Coniophoraceae</taxon>
        <taxon>Coniophora</taxon>
    </lineage>
</organism>
<evidence type="ECO:0000256" key="1">
    <source>
        <dbReference type="SAM" id="MobiDB-lite"/>
    </source>
</evidence>
<dbReference type="KEGG" id="cput:CONPUDRAFT_75699"/>
<dbReference type="RefSeq" id="XP_007771904.1">
    <property type="nucleotide sequence ID" value="XM_007773714.1"/>
</dbReference>
<dbReference type="OrthoDB" id="2685572at2759"/>
<comment type="caution">
    <text evidence="2">The sequence shown here is derived from an EMBL/GenBank/DDBJ whole genome shotgun (WGS) entry which is preliminary data.</text>
</comment>
<accession>A0A5M3MH42</accession>
<dbReference type="EMBL" id="JH711583">
    <property type="protein sequence ID" value="EIW77945.1"/>
    <property type="molecule type" value="Genomic_DNA"/>
</dbReference>
<feature type="region of interest" description="Disordered" evidence="1">
    <location>
        <begin position="312"/>
        <end position="371"/>
    </location>
</feature>
<evidence type="ECO:0000313" key="3">
    <source>
        <dbReference type="Proteomes" id="UP000053558"/>
    </source>
</evidence>
<dbReference type="AlphaFoldDB" id="A0A5M3MH42"/>
<proteinExistence type="predicted"/>
<keyword evidence="3" id="KW-1185">Reference proteome</keyword>
<feature type="region of interest" description="Disordered" evidence="1">
    <location>
        <begin position="204"/>
        <end position="238"/>
    </location>
</feature>
<name>A0A5M3MH42_CONPW</name>
<dbReference type="GeneID" id="19209403"/>
<feature type="compositionally biased region" description="Low complexity" evidence="1">
    <location>
        <begin position="324"/>
        <end position="343"/>
    </location>
</feature>
<feature type="region of interest" description="Disordered" evidence="1">
    <location>
        <begin position="43"/>
        <end position="70"/>
    </location>
</feature>
<feature type="compositionally biased region" description="Acidic residues" evidence="1">
    <location>
        <begin position="208"/>
        <end position="228"/>
    </location>
</feature>
<feature type="region of interest" description="Disordered" evidence="1">
    <location>
        <begin position="147"/>
        <end position="166"/>
    </location>
</feature>
<reference evidence="3" key="1">
    <citation type="journal article" date="2012" name="Science">
        <title>The Paleozoic origin of enzymatic lignin decomposition reconstructed from 31 fungal genomes.</title>
        <authorList>
            <person name="Floudas D."/>
            <person name="Binder M."/>
            <person name="Riley R."/>
            <person name="Barry K."/>
            <person name="Blanchette R.A."/>
            <person name="Henrissat B."/>
            <person name="Martinez A.T."/>
            <person name="Otillar R."/>
            <person name="Spatafora J.W."/>
            <person name="Yadav J.S."/>
            <person name="Aerts A."/>
            <person name="Benoit I."/>
            <person name="Boyd A."/>
            <person name="Carlson A."/>
            <person name="Copeland A."/>
            <person name="Coutinho P.M."/>
            <person name="de Vries R.P."/>
            <person name="Ferreira P."/>
            <person name="Findley K."/>
            <person name="Foster B."/>
            <person name="Gaskell J."/>
            <person name="Glotzer D."/>
            <person name="Gorecki P."/>
            <person name="Heitman J."/>
            <person name="Hesse C."/>
            <person name="Hori C."/>
            <person name="Igarashi K."/>
            <person name="Jurgens J.A."/>
            <person name="Kallen N."/>
            <person name="Kersten P."/>
            <person name="Kohler A."/>
            <person name="Kuees U."/>
            <person name="Kumar T.K.A."/>
            <person name="Kuo A."/>
            <person name="LaButti K."/>
            <person name="Larrondo L.F."/>
            <person name="Lindquist E."/>
            <person name="Ling A."/>
            <person name="Lombard V."/>
            <person name="Lucas S."/>
            <person name="Lundell T."/>
            <person name="Martin R."/>
            <person name="McLaughlin D.J."/>
            <person name="Morgenstern I."/>
            <person name="Morin E."/>
            <person name="Murat C."/>
            <person name="Nagy L.G."/>
            <person name="Nolan M."/>
            <person name="Ohm R.A."/>
            <person name="Patyshakuliyeva A."/>
            <person name="Rokas A."/>
            <person name="Ruiz-Duenas F.J."/>
            <person name="Sabat G."/>
            <person name="Salamov A."/>
            <person name="Samejima M."/>
            <person name="Schmutz J."/>
            <person name="Slot J.C."/>
            <person name="St John F."/>
            <person name="Stenlid J."/>
            <person name="Sun H."/>
            <person name="Sun S."/>
            <person name="Syed K."/>
            <person name="Tsang A."/>
            <person name="Wiebenga A."/>
            <person name="Young D."/>
            <person name="Pisabarro A."/>
            <person name="Eastwood D.C."/>
            <person name="Martin F."/>
            <person name="Cullen D."/>
            <person name="Grigoriev I.V."/>
            <person name="Hibbett D.S."/>
        </authorList>
    </citation>
    <scope>NUCLEOTIDE SEQUENCE [LARGE SCALE GENOMIC DNA]</scope>
    <source>
        <strain evidence="3">RWD-64-598 SS2</strain>
    </source>
</reference>
<sequence length="371" mass="39886">MDPSSPDNSAAHALFALNSSELDMTVFDPHEFDFLPNIGLETGPGGHSFSSPGPMPAERATPAPAHRGPSGSAILARVTMLESQFNGLARRVTTCEEADAVRALRVKCSSAFEAIRKEADERLQKAVASLEKKIEEVGRVRTLAVEGAEEGAMEGSGDEGEDDDETGDRAVADAQAYHSTEIKSITRIAFARLMDVPKLTVDCLPEWPENEDDWPLGDTDDEGAEDEEGGGKGKGKANPKRCLLRFRWDEPWQHRDNWQGIRNIQKWIKASGPEVMTEATASINTISHKSLELRITEKYQALAKTWRLGKKSTPSTNTIVLPSDAPAGADGADEATSATDATAVLPPSTARPVLSKSSRQSRAGGVRGAVA</sequence>